<dbReference type="HOGENOM" id="CLU_150597_0_0_6"/>
<sequence>MNLYDLFQNFKISRAHGEARNAKTRAEGIAVDVRLLEKKVEKLSHLCQAMWEIMEEDGCSSARLKAKLAEVEKKSQTTSGKATVVCDECGQKVSARAISCFNCGAKLNG</sequence>
<accession>Q2SFF2</accession>
<dbReference type="Proteomes" id="UP000000238">
    <property type="component" value="Chromosome"/>
</dbReference>
<organism evidence="2 3">
    <name type="scientific">Hahella chejuensis (strain KCTC 2396)</name>
    <dbReference type="NCBI Taxonomy" id="349521"/>
    <lineage>
        <taxon>Bacteria</taxon>
        <taxon>Pseudomonadati</taxon>
        <taxon>Pseudomonadota</taxon>
        <taxon>Gammaproteobacteria</taxon>
        <taxon>Oceanospirillales</taxon>
        <taxon>Hahellaceae</taxon>
        <taxon>Hahella</taxon>
    </lineage>
</organism>
<dbReference type="RefSeq" id="WP_011397689.1">
    <property type="nucleotide sequence ID" value="NC_007645.1"/>
</dbReference>
<dbReference type="OrthoDB" id="6402077at2"/>
<proteinExistence type="predicted"/>
<dbReference type="Pfam" id="PF13248">
    <property type="entry name" value="Zn_ribbon_3"/>
    <property type="match status" value="1"/>
</dbReference>
<dbReference type="EMBL" id="CP000155">
    <property type="protein sequence ID" value="ABC30622.1"/>
    <property type="molecule type" value="Genomic_DNA"/>
</dbReference>
<protein>
    <recommendedName>
        <fullName evidence="1">Putative zinc-ribbon domain-containing protein</fullName>
    </recommendedName>
</protein>
<gene>
    <name evidence="2" type="ordered locus">HCH_03896</name>
</gene>
<dbReference type="KEGG" id="hch:HCH_03896"/>
<evidence type="ECO:0000313" key="3">
    <source>
        <dbReference type="Proteomes" id="UP000000238"/>
    </source>
</evidence>
<name>Q2SFF2_HAHCH</name>
<dbReference type="eggNOG" id="ENOG5033DAH">
    <property type="taxonomic scope" value="Bacteria"/>
</dbReference>
<reference evidence="2 3" key="1">
    <citation type="journal article" date="2005" name="Nucleic Acids Res.">
        <title>Genomic blueprint of Hahella chejuensis, a marine microbe producing an algicidal agent.</title>
        <authorList>
            <person name="Jeong H."/>
            <person name="Yim J.H."/>
            <person name="Lee C."/>
            <person name="Choi S.-H."/>
            <person name="Park Y.K."/>
            <person name="Yoon S.H."/>
            <person name="Hur C.-G."/>
            <person name="Kang H.-Y."/>
            <person name="Kim D."/>
            <person name="Lee H.H."/>
            <person name="Park K.H."/>
            <person name="Park S.-H."/>
            <person name="Park H.-S."/>
            <person name="Lee H.K."/>
            <person name="Oh T.K."/>
            <person name="Kim J.F."/>
        </authorList>
    </citation>
    <scope>NUCLEOTIDE SEQUENCE [LARGE SCALE GENOMIC DNA]</scope>
    <source>
        <strain evidence="2 3">KCTC 2396</strain>
    </source>
</reference>
<dbReference type="AlphaFoldDB" id="Q2SFF2"/>
<keyword evidence="3" id="KW-1185">Reference proteome</keyword>
<feature type="domain" description="Putative zinc-ribbon" evidence="1">
    <location>
        <begin position="83"/>
        <end position="107"/>
    </location>
</feature>
<dbReference type="InterPro" id="IPR059113">
    <property type="entry name" value="Znf_ribbon"/>
</dbReference>
<evidence type="ECO:0000313" key="2">
    <source>
        <dbReference type="EMBL" id="ABC30622.1"/>
    </source>
</evidence>
<evidence type="ECO:0000259" key="1">
    <source>
        <dbReference type="Pfam" id="PF13248"/>
    </source>
</evidence>